<keyword evidence="4 5" id="KW-0472">Membrane</keyword>
<name>K6ZHZ0_9ALTE</name>
<sequence>MNLIITGLYSGLLGLVFIALSIQVISVRRKHLVSLGDGEIADLQKATRAHANFSEYTPICLILLLVAEIASNADVFLHVCGVLLVFARIAHAYGLVTKSGASWERISGTLGTFAVLIALSLWNLYVVAARLI</sequence>
<comment type="caution">
    <text evidence="6">The sequence shown here is derived from an EMBL/GenBank/DDBJ whole genome shotgun (WGS) entry which is preliminary data.</text>
</comment>
<dbReference type="Gene3D" id="1.20.120.550">
    <property type="entry name" value="Membrane associated eicosanoid/glutathione metabolism-like domain"/>
    <property type="match status" value="1"/>
</dbReference>
<keyword evidence="2 5" id="KW-0812">Transmembrane</keyword>
<dbReference type="SUPFAM" id="SSF161084">
    <property type="entry name" value="MAPEG domain-like"/>
    <property type="match status" value="1"/>
</dbReference>
<evidence type="ECO:0000256" key="5">
    <source>
        <dbReference type="SAM" id="Phobius"/>
    </source>
</evidence>
<keyword evidence="7" id="KW-1185">Reference proteome</keyword>
<proteinExistence type="predicted"/>
<feature type="transmembrane region" description="Helical" evidence="5">
    <location>
        <begin position="6"/>
        <end position="25"/>
    </location>
</feature>
<dbReference type="RefSeq" id="WP_006010734.1">
    <property type="nucleotide sequence ID" value="NZ_AUAV01000015.1"/>
</dbReference>
<dbReference type="GO" id="GO:0016020">
    <property type="term" value="C:membrane"/>
    <property type="evidence" value="ECO:0007669"/>
    <property type="project" value="UniProtKB-SubCell"/>
</dbReference>
<comment type="subcellular location">
    <subcellularLocation>
        <location evidence="1">Membrane</location>
    </subcellularLocation>
</comment>
<organism evidence="6 7">
    <name type="scientific">Brumicola pallidula DSM 14239 = ACAM 615</name>
    <dbReference type="NCBI Taxonomy" id="1121922"/>
    <lineage>
        <taxon>Bacteria</taxon>
        <taxon>Pseudomonadati</taxon>
        <taxon>Pseudomonadota</taxon>
        <taxon>Gammaproteobacteria</taxon>
        <taxon>Alteromonadales</taxon>
        <taxon>Alteromonadaceae</taxon>
        <taxon>Brumicola</taxon>
    </lineage>
</organism>
<dbReference type="InterPro" id="IPR001129">
    <property type="entry name" value="Membr-assoc_MAPEG"/>
</dbReference>
<dbReference type="PANTHER" id="PTHR35814">
    <property type="match status" value="1"/>
</dbReference>
<dbReference type="AlphaFoldDB" id="K6ZHZ0"/>
<protein>
    <recommendedName>
        <fullName evidence="8">Inner membrane protein yecN</fullName>
    </recommendedName>
</protein>
<evidence type="ECO:0000313" key="7">
    <source>
        <dbReference type="Proteomes" id="UP000006251"/>
    </source>
</evidence>
<evidence type="ECO:0000256" key="3">
    <source>
        <dbReference type="ARBA" id="ARBA00022989"/>
    </source>
</evidence>
<feature type="transmembrane region" description="Helical" evidence="5">
    <location>
        <begin position="76"/>
        <end position="96"/>
    </location>
</feature>
<evidence type="ECO:0000313" key="6">
    <source>
        <dbReference type="EMBL" id="GAC28508.1"/>
    </source>
</evidence>
<gene>
    <name evidence="6" type="ORF">GPAL_1644</name>
</gene>
<accession>K6ZHZ0</accession>
<dbReference type="Pfam" id="PF01124">
    <property type="entry name" value="MAPEG"/>
    <property type="match status" value="1"/>
</dbReference>
<reference evidence="7" key="1">
    <citation type="journal article" date="2014" name="Environ. Microbiol.">
        <title>Comparative genomics of the marine bacterial genus Glaciecola reveals the high degree of genomic diversity and genomic characteristic for cold adaptation.</title>
        <authorList>
            <person name="Qin Q.L."/>
            <person name="Xie B.B."/>
            <person name="Yu Y."/>
            <person name="Shu Y.L."/>
            <person name="Rong J.C."/>
            <person name="Zhang Y.J."/>
            <person name="Zhao D.L."/>
            <person name="Chen X.L."/>
            <person name="Zhang X.Y."/>
            <person name="Chen B."/>
            <person name="Zhou B.C."/>
            <person name="Zhang Y.Z."/>
        </authorList>
    </citation>
    <scope>NUCLEOTIDE SEQUENCE [LARGE SCALE GENOMIC DNA]</scope>
    <source>
        <strain evidence="7">ACAM 615</strain>
    </source>
</reference>
<evidence type="ECO:0000256" key="4">
    <source>
        <dbReference type="ARBA" id="ARBA00023136"/>
    </source>
</evidence>
<dbReference type="OrthoDB" id="8537976at2"/>
<dbReference type="PANTHER" id="PTHR35814:SF1">
    <property type="entry name" value="GLUTATHIONE S-TRANSFERASE-RELATED"/>
    <property type="match status" value="1"/>
</dbReference>
<keyword evidence="3 5" id="KW-1133">Transmembrane helix</keyword>
<evidence type="ECO:0000256" key="2">
    <source>
        <dbReference type="ARBA" id="ARBA00022692"/>
    </source>
</evidence>
<dbReference type="EMBL" id="BAEQ01000024">
    <property type="protein sequence ID" value="GAC28508.1"/>
    <property type="molecule type" value="Genomic_DNA"/>
</dbReference>
<dbReference type="Proteomes" id="UP000006251">
    <property type="component" value="Unassembled WGS sequence"/>
</dbReference>
<evidence type="ECO:0008006" key="8">
    <source>
        <dbReference type="Google" id="ProtNLM"/>
    </source>
</evidence>
<feature type="transmembrane region" description="Helical" evidence="5">
    <location>
        <begin position="108"/>
        <end position="128"/>
    </location>
</feature>
<evidence type="ECO:0000256" key="1">
    <source>
        <dbReference type="ARBA" id="ARBA00004370"/>
    </source>
</evidence>
<dbReference type="InterPro" id="IPR023352">
    <property type="entry name" value="MAPEG-like_dom_sf"/>
</dbReference>